<accession>A0ACD1H3N8</accession>
<dbReference type="Proteomes" id="UP000249661">
    <property type="component" value="Unassembled WGS sequence"/>
</dbReference>
<gene>
    <name evidence="1" type="ORF">BO66DRAFT_377725</name>
</gene>
<dbReference type="EMBL" id="KZ824967">
    <property type="protein sequence ID" value="RAH68387.1"/>
    <property type="molecule type" value="Genomic_DNA"/>
</dbReference>
<proteinExistence type="predicted"/>
<evidence type="ECO:0000313" key="2">
    <source>
        <dbReference type="Proteomes" id="UP000249661"/>
    </source>
</evidence>
<name>A0ACD1H3N8_9EURO</name>
<protein>
    <submittedName>
        <fullName evidence="1">Polyketide synthase</fullName>
    </submittedName>
</protein>
<keyword evidence="2" id="KW-1185">Reference proteome</keyword>
<evidence type="ECO:0000313" key="1">
    <source>
        <dbReference type="EMBL" id="RAH68387.1"/>
    </source>
</evidence>
<organism evidence="1 2">
    <name type="scientific">Aspergillus aculeatinus CBS 121060</name>
    <dbReference type="NCBI Taxonomy" id="1448322"/>
    <lineage>
        <taxon>Eukaryota</taxon>
        <taxon>Fungi</taxon>
        <taxon>Dikarya</taxon>
        <taxon>Ascomycota</taxon>
        <taxon>Pezizomycotina</taxon>
        <taxon>Eurotiomycetes</taxon>
        <taxon>Eurotiomycetidae</taxon>
        <taxon>Eurotiales</taxon>
        <taxon>Aspergillaceae</taxon>
        <taxon>Aspergillus</taxon>
        <taxon>Aspergillus subgen. Circumdati</taxon>
    </lineage>
</organism>
<reference evidence="1" key="1">
    <citation type="submission" date="2018-02" db="EMBL/GenBank/DDBJ databases">
        <title>The genomes of Aspergillus section Nigri reveals drivers in fungal speciation.</title>
        <authorList>
            <consortium name="DOE Joint Genome Institute"/>
            <person name="Vesth T.C."/>
            <person name="Nybo J."/>
            <person name="Theobald S."/>
            <person name="Brandl J."/>
            <person name="Frisvad J.C."/>
            <person name="Nielsen K.F."/>
            <person name="Lyhne E.K."/>
            <person name="Kogle M.E."/>
            <person name="Kuo A."/>
            <person name="Riley R."/>
            <person name="Clum A."/>
            <person name="Nolan M."/>
            <person name="Lipzen A."/>
            <person name="Salamov A."/>
            <person name="Henrissat B."/>
            <person name="Wiebenga A."/>
            <person name="De vries R.P."/>
            <person name="Grigoriev I.V."/>
            <person name="Mortensen U.H."/>
            <person name="Andersen M.R."/>
            <person name="Baker S.E."/>
        </authorList>
    </citation>
    <scope>NUCLEOTIDE SEQUENCE</scope>
    <source>
        <strain evidence="1">CBS 121060</strain>
    </source>
</reference>
<sequence>MYLSDTEKRALGQDDSLSQTTHPTPTSVANEAHAASFPDTLSAIAVVGMAMRLPGDVRTAESFWEFIMNKRDARGEVPRTRYDINGFYDPTRPHVSKTRHGYFLTEDPALFDAPFFSLTPKEASRMDPQQRLLFEVVWECLENAGETDWEGKDVGCFVGTFGEDWLGLASKDHQHTNRYHVLGTGAFALANHTSYYFDFCGPRQTGCSSSLVAIHEACQALHTGSCNAAIVAGTSLILAPTTTTTMSDSMVLSASGTCRTFDADADGYGRGEGINVLYMKRLGDALRCKDRIRALIRSTSSNCDGRSGLITTPSPGSQERLIRSAYHRAGIADITSTGYFECHGTGTMAGDTAELSALCKVLEGKGAIVGAVKPNFGHSEGASGITSVIKAILSLEHRTIPPNLHFVSPNPNIDFQKQGIQVPVEAVEWPRDRHLRASVNGFGVGGANAHIILESADKPIKVNLPQPNPGENDSSHLLIVSAHDRDSLQKRIEQIVFYLDLHPRRITDLAYTLGLRRKHLAHRAFAVIQPDRPVEKSDFVSLHSTTSSRIAFVLTGQGAHWLGMGRDLLRKYPTFRQDIKYLDEVLRKFSNRPPDWCLEGTPDLFETYDPDQMSKPDISQPLCTALQIGLINLLSSWSIRPTVVVGHSSGEIAAAYAAGAVPASSAILLAYLRGQAVLTVPQDERGEMAAVGMGRDQVRPYLIEGVEIACDNSPQSVTVAGPSAKIDQFAATLREIAPDTFCRRLRLNVAYHSATIKRVGHEYEKSVARCLELNAQMLPMFSTLTKEVICKPSTLDAAYWRANLESPVQFHGAVKNMLDASNADLILVEVGPHAALSGPLKQIFQNHKAKYSPSYIPTLIRDDTDCQERLLSVVGGVFSRGGAASLCKVITPGQVLPDLAPYPWQHGVRHWSESRLARDWRLCATYHELLGYRCTEATDTTPTWRNVLHLDAVPWLAEHVIQGQVVFPGAGYIAMVGEAVRQLSFESSVPYSLRDVIFRAPLVLEDSLDGVEIITSLRPERLNDLQDSDWHIFAISSYDGNSWTKHCTGLVRHHLKEAGLPGDMARSITPLIRHASSSKWYQTMAKYGLTYGASFRGLREITADACGGRAVATVSSMIQPGRSQYELHPTVMDQCLQLIGVAATSGLAHRVDRCCIPASVENVFVSNGANSLLAEVCITGKSSHLTANVTAIDHGRIVMSVTGVVLVALDDNEDRHSTRVPLISHLNWQPHLDFKPPYSLFSSPKSTTVSVDSVRKCEQHGLLCLLETAEEIREINPRDKHLQKWKNWVQTQAAKARRGQDQLLFNSTSWAHMASSERRQLIQLLKAELEGRELCSPVADCVKIIWQNCLEIFDGSVSPINLLMEDDRLRRLYDQEMHLSDWSTFLTLLCHSNPNIRILEVGAGTGSATERALSSLNRSGLPMYKRYTFTDISSGFMSLAQERFHERQNMEYKVLDISLCPSYQGFSSGDYDLVIASNVIHATPSLKATLENIRQLLAPGGRLLLHELHPNISSIDFIMGTLPGWWLGEQDGRAEAPYVSPERWDKELRSAGFVGVEALANDVEPPFQFCSTMISRVSREVSEDSVSFGERSIILVCPEPGHEWVQAFRAELVSLDYKVDVIPLDDPFYPGESCVIFLLDLVVPFLHAMSAREFETLKTRILAAGRCRIFWVTALCQLACINPNYGLALGFARTLRKEVEGHFYSVEVEHFNLEAAKHFAAIIQTVYSSEYQQQQEPDFEFAICEGSVHVPRVWWGRNSDTNDDNDHAEIIASPDQGKNLTINTLGLLNTLTWHNTDVDTLGATQVEIEMQYIGLNFRVCLLTSLDLMVCMGVVGTKDELGLEGSGLVRQVGSQVTNFQVGDEVVVVGIGLMGTRVIAEERWCMKLPRGMEMEEAAAMLSVYGTVIYSLIHVGNLKQGQSVLIHSACGGVGLAAIQVCKIIGAEIYATVGNQEKVDFLINNYGIPRARIFDSRSDTFHASLMEATNGLGADLVLNSLAGPLLHASWDCVAPFGKMIELGKRDILTNGQLGMRGFRDNRTFCGVDLSQAMDLDTTLLQRLATTLKTWFEEGKVSPIQPRTVFDGYQAADAFRFLQKGTHIGKILLRIPEDKAALPTEASKHSITFQRDASYLLVGGLGGLGRIVSTWMVEQGARSLIFLSRSVQSPSNQTFAAELQAMGCVVECISGDVLEPDDITTAMKSCPMPLKGVIQMAGCLRDCAIAKMSFEDWQAAVAPKVTGTWNLHHATSKESLDFFVAFGSGVGICGNAGQANYAAANTFLDAFTQYRRQQGLPSSVLDLGAVDGIGLINQSPTSMQAMHTAGIWLLDEGQVLESFQQAILESHSPADSTTTAGGCVARTSAPVITGLGNSRSRADANVRTLWSPEAMFSIYSHVEQRGSNQGGNIAGSNILRDMLLRAEKDPSLLNHVETQDLITAELFKLADAYWAEAQGMDATQRLGMVIDSLVAMEMRSWMRRNLNLDVTLPQISKAKTVGGLIDLALNQLQAKFAPGAGAKEE</sequence>